<keyword evidence="3" id="KW-1185">Reference proteome</keyword>
<organism evidence="2 3">
    <name type="scientific">Rubroshorea leprosula</name>
    <dbReference type="NCBI Taxonomy" id="152421"/>
    <lineage>
        <taxon>Eukaryota</taxon>
        <taxon>Viridiplantae</taxon>
        <taxon>Streptophyta</taxon>
        <taxon>Embryophyta</taxon>
        <taxon>Tracheophyta</taxon>
        <taxon>Spermatophyta</taxon>
        <taxon>Magnoliopsida</taxon>
        <taxon>eudicotyledons</taxon>
        <taxon>Gunneridae</taxon>
        <taxon>Pentapetalae</taxon>
        <taxon>rosids</taxon>
        <taxon>malvids</taxon>
        <taxon>Malvales</taxon>
        <taxon>Dipterocarpaceae</taxon>
        <taxon>Rubroshorea</taxon>
    </lineage>
</organism>
<evidence type="ECO:0000313" key="3">
    <source>
        <dbReference type="Proteomes" id="UP001054252"/>
    </source>
</evidence>
<dbReference type="EMBL" id="BPVZ01000046">
    <property type="protein sequence ID" value="GKV16614.1"/>
    <property type="molecule type" value="Genomic_DNA"/>
</dbReference>
<reference evidence="2 3" key="1">
    <citation type="journal article" date="2021" name="Commun. Biol.">
        <title>The genome of Shorea leprosula (Dipterocarpaceae) highlights the ecological relevance of drought in aseasonal tropical rainforests.</title>
        <authorList>
            <person name="Ng K.K.S."/>
            <person name="Kobayashi M.J."/>
            <person name="Fawcett J.A."/>
            <person name="Hatakeyama M."/>
            <person name="Paape T."/>
            <person name="Ng C.H."/>
            <person name="Ang C.C."/>
            <person name="Tnah L.H."/>
            <person name="Lee C.T."/>
            <person name="Nishiyama T."/>
            <person name="Sese J."/>
            <person name="O'Brien M.J."/>
            <person name="Copetti D."/>
            <person name="Mohd Noor M.I."/>
            <person name="Ong R.C."/>
            <person name="Putra M."/>
            <person name="Sireger I.Z."/>
            <person name="Indrioko S."/>
            <person name="Kosugi Y."/>
            <person name="Izuno A."/>
            <person name="Isagi Y."/>
            <person name="Lee S.L."/>
            <person name="Shimizu K.K."/>
        </authorList>
    </citation>
    <scope>NUCLEOTIDE SEQUENCE [LARGE SCALE GENOMIC DNA]</scope>
    <source>
        <strain evidence="2">214</strain>
    </source>
</reference>
<proteinExistence type="predicted"/>
<feature type="region of interest" description="Disordered" evidence="1">
    <location>
        <begin position="33"/>
        <end position="52"/>
    </location>
</feature>
<evidence type="ECO:0000313" key="2">
    <source>
        <dbReference type="EMBL" id="GKV16614.1"/>
    </source>
</evidence>
<evidence type="ECO:0000256" key="1">
    <source>
        <dbReference type="SAM" id="MobiDB-lite"/>
    </source>
</evidence>
<accession>A0AAV5JPK6</accession>
<gene>
    <name evidence="2" type="ORF">SLEP1_g27234</name>
</gene>
<name>A0AAV5JPK6_9ROSI</name>
<sequence length="52" mass="5783">MHRLFKHQNPNRGPHPLVEDALTGTCPQKAFSMPSSTVKAENVRSNSITTHL</sequence>
<comment type="caution">
    <text evidence="2">The sequence shown here is derived from an EMBL/GenBank/DDBJ whole genome shotgun (WGS) entry which is preliminary data.</text>
</comment>
<dbReference type="Proteomes" id="UP001054252">
    <property type="component" value="Unassembled WGS sequence"/>
</dbReference>
<dbReference type="AlphaFoldDB" id="A0AAV5JPK6"/>
<protein>
    <submittedName>
        <fullName evidence="2">Uncharacterized protein</fullName>
    </submittedName>
</protein>